<dbReference type="OrthoDB" id="8775810at2759"/>
<dbReference type="InterPro" id="IPR000007">
    <property type="entry name" value="Tubby_C"/>
</dbReference>
<dbReference type="STRING" id="35608.A0A2U1KKC8"/>
<gene>
    <name evidence="4" type="ORF">CTI12_AA592840</name>
</gene>
<organism evidence="4 5">
    <name type="scientific">Artemisia annua</name>
    <name type="common">Sweet wormwood</name>
    <dbReference type="NCBI Taxonomy" id="35608"/>
    <lineage>
        <taxon>Eukaryota</taxon>
        <taxon>Viridiplantae</taxon>
        <taxon>Streptophyta</taxon>
        <taxon>Embryophyta</taxon>
        <taxon>Tracheophyta</taxon>
        <taxon>Spermatophyta</taxon>
        <taxon>Magnoliopsida</taxon>
        <taxon>eudicotyledons</taxon>
        <taxon>Gunneridae</taxon>
        <taxon>Pentapetalae</taxon>
        <taxon>asterids</taxon>
        <taxon>campanulids</taxon>
        <taxon>Asterales</taxon>
        <taxon>Asteraceae</taxon>
        <taxon>Asteroideae</taxon>
        <taxon>Anthemideae</taxon>
        <taxon>Artemisiinae</taxon>
        <taxon>Artemisia</taxon>
    </lineage>
</organism>
<name>A0A2U1KKC8_ARTAN</name>
<sequence>MSLKTLIHYIKHKRLPVKDNGCTETSVVVNDTDSSCWGESPLELLRDVLMRVEESESTWPVRKNVVLAAGVCKRWRSVVKVIVSSRELKQPGTGCVGSIFWVVSVVVNDNDSSNSSCWDELPLELLRDVLMRIEVSESTWPVRENVVLVSGVCKRWRSVVKEIVNSREGSGTLTFPSELKQDTSVVVNDDNDSSSWCELPLELLRDVLMRVEVSEFTWPVRKNVVLAAGVCKRWRSVFKEIVCSREGSGMLTFPSELKQPGSVGSLTKCLIKRNRRTQTFKRYLILNEASNNDGVLRGKFLLAARRFRRAKCTDYIISLSAEDISEETSTYMGNSKFLGTKFTVYDSSAGSYPISSISYEVNAKGPRYKNSL</sequence>
<dbReference type="InterPro" id="IPR025659">
    <property type="entry name" value="Tubby-like_C"/>
</dbReference>
<evidence type="ECO:0000256" key="1">
    <source>
        <dbReference type="ARBA" id="ARBA00007129"/>
    </source>
</evidence>
<evidence type="ECO:0000259" key="2">
    <source>
        <dbReference type="Pfam" id="PF00646"/>
    </source>
</evidence>
<evidence type="ECO:0000313" key="5">
    <source>
        <dbReference type="Proteomes" id="UP000245207"/>
    </source>
</evidence>
<evidence type="ECO:0000313" key="4">
    <source>
        <dbReference type="EMBL" id="PWA37198.1"/>
    </source>
</evidence>
<dbReference type="Proteomes" id="UP000245207">
    <property type="component" value="Unassembled WGS sequence"/>
</dbReference>
<comment type="caution">
    <text evidence="4">The sequence shown here is derived from an EMBL/GenBank/DDBJ whole genome shotgun (WGS) entry which is preliminary data.</text>
</comment>
<dbReference type="InterPro" id="IPR001810">
    <property type="entry name" value="F-box_dom"/>
</dbReference>
<dbReference type="PANTHER" id="PTHR16517:SF119">
    <property type="entry name" value="TUBBY-LIKE F-BOX PROTEIN 3"/>
    <property type="match status" value="1"/>
</dbReference>
<dbReference type="Pfam" id="PF00646">
    <property type="entry name" value="F-box"/>
    <property type="match status" value="2"/>
</dbReference>
<comment type="similarity">
    <text evidence="1">Belongs to the TUB family.</text>
</comment>
<reference evidence="4 5" key="1">
    <citation type="journal article" date="2018" name="Mol. Plant">
        <title>The genome of Artemisia annua provides insight into the evolution of Asteraceae family and artemisinin biosynthesis.</title>
        <authorList>
            <person name="Shen Q."/>
            <person name="Zhang L."/>
            <person name="Liao Z."/>
            <person name="Wang S."/>
            <person name="Yan T."/>
            <person name="Shi P."/>
            <person name="Liu M."/>
            <person name="Fu X."/>
            <person name="Pan Q."/>
            <person name="Wang Y."/>
            <person name="Lv Z."/>
            <person name="Lu X."/>
            <person name="Zhang F."/>
            <person name="Jiang W."/>
            <person name="Ma Y."/>
            <person name="Chen M."/>
            <person name="Hao X."/>
            <person name="Li L."/>
            <person name="Tang Y."/>
            <person name="Lv G."/>
            <person name="Zhou Y."/>
            <person name="Sun X."/>
            <person name="Brodelius P.E."/>
            <person name="Rose J.K.C."/>
            <person name="Tang K."/>
        </authorList>
    </citation>
    <scope>NUCLEOTIDE SEQUENCE [LARGE SCALE GENOMIC DNA]</scope>
    <source>
        <strain evidence="5">cv. Huhao1</strain>
        <tissue evidence="4">Leaf</tissue>
    </source>
</reference>
<feature type="domain" description="F-box" evidence="2">
    <location>
        <begin position="196"/>
        <end position="239"/>
    </location>
</feature>
<keyword evidence="5" id="KW-1185">Reference proteome</keyword>
<evidence type="ECO:0000259" key="3">
    <source>
        <dbReference type="Pfam" id="PF01167"/>
    </source>
</evidence>
<dbReference type="AlphaFoldDB" id="A0A2U1KKC8"/>
<dbReference type="EMBL" id="PKPP01017120">
    <property type="protein sequence ID" value="PWA37198.1"/>
    <property type="molecule type" value="Genomic_DNA"/>
</dbReference>
<protein>
    <submittedName>
        <fullName evidence="4">Tubby-like protein</fullName>
    </submittedName>
</protein>
<proteinExistence type="inferred from homology"/>
<dbReference type="Pfam" id="PF01167">
    <property type="entry name" value="Tub"/>
    <property type="match status" value="1"/>
</dbReference>
<dbReference type="SUPFAM" id="SSF54518">
    <property type="entry name" value="Tubby C-terminal domain-like"/>
    <property type="match status" value="1"/>
</dbReference>
<feature type="domain" description="F-box" evidence="2">
    <location>
        <begin position="118"/>
        <end position="161"/>
    </location>
</feature>
<accession>A0A2U1KKC8</accession>
<feature type="domain" description="Tubby C-terminal" evidence="3">
    <location>
        <begin position="257"/>
        <end position="348"/>
    </location>
</feature>
<dbReference type="PANTHER" id="PTHR16517">
    <property type="entry name" value="TUBBY-RELATED"/>
    <property type="match status" value="1"/>
</dbReference>
<dbReference type="Gene3D" id="3.20.90.10">
    <property type="entry name" value="Tubby Protein, Chain A"/>
    <property type="match status" value="1"/>
</dbReference>